<dbReference type="AlphaFoldDB" id="A0A7W3LMB3"/>
<reference evidence="1 2" key="1">
    <citation type="submission" date="2020-08" db="EMBL/GenBank/DDBJ databases">
        <title>Genomic Encyclopedia of Type Strains, Phase IV (KMG-IV): sequencing the most valuable type-strain genomes for metagenomic binning, comparative biology and taxonomic classification.</title>
        <authorList>
            <person name="Goeker M."/>
        </authorList>
    </citation>
    <scope>NUCLEOTIDE SEQUENCE [LARGE SCALE GENOMIC DNA]</scope>
    <source>
        <strain evidence="1 2">DSM 44197</strain>
    </source>
</reference>
<dbReference type="RefSeq" id="WP_182843126.1">
    <property type="nucleotide sequence ID" value="NZ_BAAALP010000023.1"/>
</dbReference>
<dbReference type="EMBL" id="JACJIA010000002">
    <property type="protein sequence ID" value="MBA8950781.1"/>
    <property type="molecule type" value="Genomic_DNA"/>
</dbReference>
<sequence>MLVAGVRRAGDLRGVLVWDSGAAPRVVVSFVHRSDSAAVSVVADYRDGRWWYVWAPHGGAIVPVNATDAVPSTLSACRAALWELVP</sequence>
<organism evidence="1 2">
    <name type="scientific">Actinomadura namibiensis</name>
    <dbReference type="NCBI Taxonomy" id="182080"/>
    <lineage>
        <taxon>Bacteria</taxon>
        <taxon>Bacillati</taxon>
        <taxon>Actinomycetota</taxon>
        <taxon>Actinomycetes</taxon>
        <taxon>Streptosporangiales</taxon>
        <taxon>Thermomonosporaceae</taxon>
        <taxon>Actinomadura</taxon>
    </lineage>
</organism>
<evidence type="ECO:0000313" key="2">
    <source>
        <dbReference type="Proteomes" id="UP000572680"/>
    </source>
</evidence>
<accession>A0A7W3LMB3</accession>
<keyword evidence="2" id="KW-1185">Reference proteome</keyword>
<protein>
    <submittedName>
        <fullName evidence="1">Uncharacterized protein</fullName>
    </submittedName>
</protein>
<name>A0A7W3LMB3_ACTNM</name>
<comment type="caution">
    <text evidence="1">The sequence shown here is derived from an EMBL/GenBank/DDBJ whole genome shotgun (WGS) entry which is preliminary data.</text>
</comment>
<proteinExistence type="predicted"/>
<evidence type="ECO:0000313" key="1">
    <source>
        <dbReference type="EMBL" id="MBA8950781.1"/>
    </source>
</evidence>
<gene>
    <name evidence="1" type="ORF">HNR61_002394</name>
</gene>
<dbReference type="Proteomes" id="UP000572680">
    <property type="component" value="Unassembled WGS sequence"/>
</dbReference>